<dbReference type="Gene3D" id="3.40.50.20">
    <property type="match status" value="1"/>
</dbReference>
<dbReference type="PANTHER" id="PTHR43300:SF7">
    <property type="entry name" value="UDP-N-ACETYLBACILLOSAMINE N-ACETYLTRANSFERASE"/>
    <property type="match status" value="1"/>
</dbReference>
<dbReference type="InterPro" id="IPR041561">
    <property type="entry name" value="PglD_N"/>
</dbReference>
<feature type="domain" description="PglD N-terminal" evidence="1">
    <location>
        <begin position="4"/>
        <end position="72"/>
    </location>
</feature>
<dbReference type="STRING" id="1308866.J416_02069"/>
<dbReference type="PATRIC" id="fig|1308866.3.peg.419"/>
<proteinExistence type="predicted"/>
<evidence type="ECO:0000313" key="2">
    <source>
        <dbReference type="EMBL" id="ENH98112.1"/>
    </source>
</evidence>
<gene>
    <name evidence="2" type="ORF">J416_02069</name>
</gene>
<dbReference type="RefSeq" id="WP_003463657.1">
    <property type="nucleotide sequence ID" value="NZ_APML01000006.1"/>
</dbReference>
<reference evidence="2 3" key="1">
    <citation type="submission" date="2013-03" db="EMBL/GenBank/DDBJ databases">
        <title>Draft genome sequence of Gracibacillus halophilus YIM-C55.5, a moderately halophilic and thermophilic organism from the Xiaochaidamu salt lake.</title>
        <authorList>
            <person name="Sugumar T."/>
            <person name="Polireddy D.R."/>
            <person name="Antony A."/>
            <person name="Madhava Y.R."/>
            <person name="Sivakumar N."/>
        </authorList>
    </citation>
    <scope>NUCLEOTIDE SEQUENCE [LARGE SCALE GENOMIC DNA]</scope>
    <source>
        <strain evidence="2 3">YIM-C55.5</strain>
    </source>
</reference>
<dbReference type="Gene3D" id="2.160.10.10">
    <property type="entry name" value="Hexapeptide repeat proteins"/>
    <property type="match status" value="1"/>
</dbReference>
<dbReference type="InterPro" id="IPR011004">
    <property type="entry name" value="Trimer_LpxA-like_sf"/>
</dbReference>
<evidence type="ECO:0000313" key="3">
    <source>
        <dbReference type="Proteomes" id="UP000012283"/>
    </source>
</evidence>
<comment type="caution">
    <text evidence="2">The sequence shown here is derived from an EMBL/GenBank/DDBJ whole genome shotgun (WGS) entry which is preliminary data.</text>
</comment>
<sequence>MNRKLLLVGGGGHCKSILDTLYRIGEYQDIAIIDKKENIGKNILETPIIGTDDDLKNLYIEGYKEAFISIGTITNFNTKIKLVNHLHKIGFYLPNIIDPTAIISNYCEIGKGIFVGKSAIVNANTKLEDFSIINSQAICEHDVTIEKYTHIAPGSVILAMP</sequence>
<dbReference type="SUPFAM" id="SSF51161">
    <property type="entry name" value="Trimeric LpxA-like enzymes"/>
    <property type="match status" value="1"/>
</dbReference>
<dbReference type="Proteomes" id="UP000012283">
    <property type="component" value="Unassembled WGS sequence"/>
</dbReference>
<keyword evidence="3" id="KW-1185">Reference proteome</keyword>
<dbReference type="AlphaFoldDB" id="N4WPT2"/>
<dbReference type="EMBL" id="APML01000006">
    <property type="protein sequence ID" value="ENH98112.1"/>
    <property type="molecule type" value="Genomic_DNA"/>
</dbReference>
<protein>
    <recommendedName>
        <fullName evidence="1">PglD N-terminal domain-containing protein</fullName>
    </recommendedName>
</protein>
<dbReference type="InterPro" id="IPR050179">
    <property type="entry name" value="Trans_hexapeptide_repeat"/>
</dbReference>
<dbReference type="eggNOG" id="COG1044">
    <property type="taxonomic scope" value="Bacteria"/>
</dbReference>
<dbReference type="PANTHER" id="PTHR43300">
    <property type="entry name" value="ACETYLTRANSFERASE"/>
    <property type="match status" value="1"/>
</dbReference>
<organism evidence="2 3">
    <name type="scientific">Gracilibacillus halophilus YIM-C55.5</name>
    <dbReference type="NCBI Taxonomy" id="1308866"/>
    <lineage>
        <taxon>Bacteria</taxon>
        <taxon>Bacillati</taxon>
        <taxon>Bacillota</taxon>
        <taxon>Bacilli</taxon>
        <taxon>Bacillales</taxon>
        <taxon>Bacillaceae</taxon>
        <taxon>Gracilibacillus</taxon>
    </lineage>
</organism>
<accession>N4WPT2</accession>
<dbReference type="Pfam" id="PF17836">
    <property type="entry name" value="PglD_N"/>
    <property type="match status" value="1"/>
</dbReference>
<name>N4WPT2_9BACI</name>
<evidence type="ECO:0000259" key="1">
    <source>
        <dbReference type="Pfam" id="PF17836"/>
    </source>
</evidence>